<feature type="transmembrane region" description="Helical" evidence="1">
    <location>
        <begin position="176"/>
        <end position="191"/>
    </location>
</feature>
<evidence type="ECO:0000259" key="2">
    <source>
        <dbReference type="Pfam" id="PF02517"/>
    </source>
</evidence>
<feature type="domain" description="CAAX prenyl protease 2/Lysostaphin resistance protein A-like" evidence="2">
    <location>
        <begin position="146"/>
        <end position="232"/>
    </location>
</feature>
<feature type="transmembrane region" description="Helical" evidence="1">
    <location>
        <begin position="51"/>
        <end position="74"/>
    </location>
</feature>
<proteinExistence type="predicted"/>
<feature type="transmembrane region" description="Helical" evidence="1">
    <location>
        <begin position="95"/>
        <end position="122"/>
    </location>
</feature>
<keyword evidence="1" id="KW-1133">Transmembrane helix</keyword>
<dbReference type="InterPro" id="IPR003675">
    <property type="entry name" value="Rce1/LyrA-like_dom"/>
</dbReference>
<dbReference type="RefSeq" id="WP_075073075.1">
    <property type="nucleotide sequence ID" value="NZ_DF967972.1"/>
</dbReference>
<keyword evidence="4" id="KW-1185">Reference proteome</keyword>
<feature type="transmembrane region" description="Helical" evidence="1">
    <location>
        <begin position="22"/>
        <end position="45"/>
    </location>
</feature>
<feature type="transmembrane region" description="Helical" evidence="1">
    <location>
        <begin position="197"/>
        <end position="214"/>
    </location>
</feature>
<dbReference type="EMBL" id="DF967972">
    <property type="protein sequence ID" value="GAP13757.1"/>
    <property type="molecule type" value="Genomic_DNA"/>
</dbReference>
<dbReference type="InterPro" id="IPR052710">
    <property type="entry name" value="CAAX_protease"/>
</dbReference>
<dbReference type="GO" id="GO:0006508">
    <property type="term" value="P:proteolysis"/>
    <property type="evidence" value="ECO:0007669"/>
    <property type="project" value="UniProtKB-KW"/>
</dbReference>
<dbReference type="PANTHER" id="PTHR36435:SF1">
    <property type="entry name" value="CAAX AMINO TERMINAL PROTEASE FAMILY PROTEIN"/>
    <property type="match status" value="1"/>
</dbReference>
<name>A0A0S7BE32_9CHLR</name>
<dbReference type="Proteomes" id="UP000055060">
    <property type="component" value="Unassembled WGS sequence"/>
</dbReference>
<dbReference type="AlphaFoldDB" id="A0A0S7BE32"/>
<feature type="transmembrane region" description="Helical" evidence="1">
    <location>
        <begin position="221"/>
        <end position="245"/>
    </location>
</feature>
<keyword evidence="3" id="KW-0378">Hydrolase</keyword>
<evidence type="ECO:0000313" key="4">
    <source>
        <dbReference type="Proteomes" id="UP000055060"/>
    </source>
</evidence>
<accession>A0A0S7BE32</accession>
<dbReference type="Pfam" id="PF02517">
    <property type="entry name" value="Rce1-like"/>
    <property type="match status" value="1"/>
</dbReference>
<feature type="transmembrane region" description="Helical" evidence="1">
    <location>
        <begin position="142"/>
        <end position="164"/>
    </location>
</feature>
<reference evidence="3" key="1">
    <citation type="submission" date="2015-07" db="EMBL/GenBank/DDBJ databases">
        <title>Draft Genome Sequences of Anaerolinea thermolimosa IMO-1, Bellilinea caldifistulae GOMI-1, Leptolinea tardivitalis YMTK-2, Levilinea saccharolytica KIBI-1,Longilinea arvoryzae KOME-1, Previously Described as Members of the Anaerolineaceae (Chloroflexi).</title>
        <authorList>
            <person name="Sekiguchi Y."/>
            <person name="Ohashi A."/>
            <person name="Matsuura N."/>
            <person name="Tourlousse M.D."/>
        </authorList>
    </citation>
    <scope>NUCLEOTIDE SEQUENCE [LARGE SCALE GENOMIC DNA]</scope>
    <source>
        <strain evidence="3">KOME-1</strain>
    </source>
</reference>
<dbReference type="OrthoDB" id="9782250at2"/>
<dbReference type="PANTHER" id="PTHR36435">
    <property type="entry name" value="SLR1288 PROTEIN"/>
    <property type="match status" value="1"/>
</dbReference>
<keyword evidence="1" id="KW-0812">Transmembrane</keyword>
<gene>
    <name evidence="3" type="ORF">LARV_01512</name>
</gene>
<organism evidence="3">
    <name type="scientific">Longilinea arvoryzae</name>
    <dbReference type="NCBI Taxonomy" id="360412"/>
    <lineage>
        <taxon>Bacteria</taxon>
        <taxon>Bacillati</taxon>
        <taxon>Chloroflexota</taxon>
        <taxon>Anaerolineae</taxon>
        <taxon>Anaerolineales</taxon>
        <taxon>Anaerolineaceae</taxon>
        <taxon>Longilinea</taxon>
    </lineage>
</organism>
<dbReference type="GO" id="GO:0004175">
    <property type="term" value="F:endopeptidase activity"/>
    <property type="evidence" value="ECO:0007669"/>
    <property type="project" value="UniProtKB-ARBA"/>
</dbReference>
<keyword evidence="1" id="KW-0472">Membrane</keyword>
<dbReference type="GO" id="GO:0080120">
    <property type="term" value="P:CAAX-box protein maturation"/>
    <property type="evidence" value="ECO:0007669"/>
    <property type="project" value="UniProtKB-ARBA"/>
</dbReference>
<evidence type="ECO:0000313" key="3">
    <source>
        <dbReference type="EMBL" id="GAP13757.1"/>
    </source>
</evidence>
<evidence type="ECO:0000256" key="1">
    <source>
        <dbReference type="SAM" id="Phobius"/>
    </source>
</evidence>
<dbReference type="STRING" id="360412.LARV_01512"/>
<keyword evidence="3" id="KW-0645">Protease</keyword>
<sequence>MEANPIEPRSDTPRRRTNAWDLVIYLVCGFGLFTAAGIVVGYFWGSQTNSLLYSVMVFAFNLVFFGGTALVMGVGRGKFSLEEIGLCPPRWKWSWLGLAVALVVLLLPVRAGLGVLVEYLLRGNLDSLMLRSQLVQPVGADWLSFGVTLLFVGILVPFSEELFFRGAIYSWLRDRSPVWVSVLISAALFGLGHADSLGVVASSFVIGVVNALVFEKTRSIWVPVVIHAANNSLAIILVYLASALVKLMPGLAFLH</sequence>
<protein>
    <submittedName>
        <fullName evidence="3">Predicted metal-dependent membrane protease</fullName>
    </submittedName>
</protein>